<dbReference type="PANTHER" id="PTHR10629">
    <property type="entry name" value="CYTOSINE-SPECIFIC METHYLTRANSFERASE"/>
    <property type="match status" value="1"/>
</dbReference>
<dbReference type="AlphaFoldDB" id="A0A0F4Z221"/>
<dbReference type="GO" id="GO:0032259">
    <property type="term" value="P:methylation"/>
    <property type="evidence" value="ECO:0007669"/>
    <property type="project" value="UniProtKB-KW"/>
</dbReference>
<dbReference type="InterPro" id="IPR001525">
    <property type="entry name" value="C5_MeTfrase"/>
</dbReference>
<dbReference type="PROSITE" id="PS00095">
    <property type="entry name" value="C5_MTASE_2"/>
    <property type="match status" value="1"/>
</dbReference>
<organism evidence="7 8">
    <name type="scientific">Rasamsonia emersonii (strain ATCC 16479 / CBS 393.64 / IMI 116815)</name>
    <dbReference type="NCBI Taxonomy" id="1408163"/>
    <lineage>
        <taxon>Eukaryota</taxon>
        <taxon>Fungi</taxon>
        <taxon>Dikarya</taxon>
        <taxon>Ascomycota</taxon>
        <taxon>Pezizomycotina</taxon>
        <taxon>Eurotiomycetes</taxon>
        <taxon>Eurotiomycetidae</taxon>
        <taxon>Eurotiales</taxon>
        <taxon>Trichocomaceae</taxon>
        <taxon>Rasamsonia</taxon>
    </lineage>
</organism>
<keyword evidence="2 5" id="KW-0489">Methyltransferase</keyword>
<dbReference type="PRINTS" id="PR00105">
    <property type="entry name" value="C5METTRFRASE"/>
</dbReference>
<dbReference type="PROSITE" id="PS51679">
    <property type="entry name" value="SAM_MT_C5"/>
    <property type="match status" value="1"/>
</dbReference>
<comment type="caution">
    <text evidence="7">The sequence shown here is derived from an EMBL/GenBank/DDBJ whole genome shotgun (WGS) entry which is preliminary data.</text>
</comment>
<accession>A0A0F4Z221</accession>
<evidence type="ECO:0000313" key="8">
    <source>
        <dbReference type="Proteomes" id="UP000053958"/>
    </source>
</evidence>
<dbReference type="GO" id="GO:0044027">
    <property type="term" value="P:negative regulation of gene expression via chromosomal CpG island methylation"/>
    <property type="evidence" value="ECO:0007669"/>
    <property type="project" value="TreeGrafter"/>
</dbReference>
<dbReference type="EC" id="2.1.1.37" evidence="1"/>
<dbReference type="GO" id="GO:0003677">
    <property type="term" value="F:DNA binding"/>
    <property type="evidence" value="ECO:0007669"/>
    <property type="project" value="TreeGrafter"/>
</dbReference>
<dbReference type="EMBL" id="LASV01000059">
    <property type="protein sequence ID" value="KKA24564.1"/>
    <property type="molecule type" value="Genomic_DNA"/>
</dbReference>
<keyword evidence="6" id="KW-0732">Signal</keyword>
<feature type="chain" id="PRO_5002482398" description="DNA (cytosine-5-)-methyltransferase" evidence="6">
    <location>
        <begin position="23"/>
        <end position="687"/>
    </location>
</feature>
<evidence type="ECO:0000313" key="7">
    <source>
        <dbReference type="EMBL" id="KKA24564.1"/>
    </source>
</evidence>
<dbReference type="Proteomes" id="UP000053958">
    <property type="component" value="Unassembled WGS sequence"/>
</dbReference>
<dbReference type="STRING" id="1408163.A0A0F4Z221"/>
<dbReference type="InterPro" id="IPR031303">
    <property type="entry name" value="C5_meth_CS"/>
</dbReference>
<dbReference type="Gene3D" id="3.90.120.10">
    <property type="entry name" value="DNA Methylase, subunit A, domain 2"/>
    <property type="match status" value="1"/>
</dbReference>
<evidence type="ECO:0000256" key="1">
    <source>
        <dbReference type="ARBA" id="ARBA00011975"/>
    </source>
</evidence>
<reference evidence="7 8" key="1">
    <citation type="submission" date="2015-04" db="EMBL/GenBank/DDBJ databases">
        <authorList>
            <person name="Heijne W.H."/>
            <person name="Fedorova N.D."/>
            <person name="Nierman W.C."/>
            <person name="Vollebregt A.W."/>
            <person name="Zhao Z."/>
            <person name="Wu L."/>
            <person name="Kumar M."/>
            <person name="Stam H."/>
            <person name="van den Berg M.A."/>
            <person name="Pel H.J."/>
        </authorList>
    </citation>
    <scope>NUCLEOTIDE SEQUENCE [LARGE SCALE GENOMIC DNA]</scope>
    <source>
        <strain evidence="7 8">CBS 393.64</strain>
    </source>
</reference>
<keyword evidence="8" id="KW-1185">Reference proteome</keyword>
<evidence type="ECO:0000256" key="6">
    <source>
        <dbReference type="SAM" id="SignalP"/>
    </source>
</evidence>
<dbReference type="GO" id="GO:0005634">
    <property type="term" value="C:nucleus"/>
    <property type="evidence" value="ECO:0007669"/>
    <property type="project" value="TreeGrafter"/>
</dbReference>
<dbReference type="InterPro" id="IPR029063">
    <property type="entry name" value="SAM-dependent_MTases_sf"/>
</dbReference>
<feature type="active site" evidence="5">
    <location>
        <position position="440"/>
    </location>
</feature>
<dbReference type="PANTHER" id="PTHR10629:SF52">
    <property type="entry name" value="DNA (CYTOSINE-5)-METHYLTRANSFERASE 1"/>
    <property type="match status" value="1"/>
</dbReference>
<feature type="signal peptide" evidence="6">
    <location>
        <begin position="1"/>
        <end position="22"/>
    </location>
</feature>
<name>A0A0F4Z221_RASE3</name>
<proteinExistence type="inferred from homology"/>
<dbReference type="OrthoDB" id="414133at2759"/>
<comment type="similarity">
    <text evidence="5">Belongs to the class I-like SAM-binding methyltransferase superfamily. C5-methyltransferase family.</text>
</comment>
<dbReference type="SUPFAM" id="SSF53335">
    <property type="entry name" value="S-adenosyl-L-methionine-dependent methyltransferases"/>
    <property type="match status" value="1"/>
</dbReference>
<keyword evidence="3 5" id="KW-0808">Transferase</keyword>
<evidence type="ECO:0000256" key="3">
    <source>
        <dbReference type="ARBA" id="ARBA00022679"/>
    </source>
</evidence>
<evidence type="ECO:0000256" key="2">
    <source>
        <dbReference type="ARBA" id="ARBA00022603"/>
    </source>
</evidence>
<dbReference type="Gene3D" id="3.40.50.150">
    <property type="entry name" value="Vaccinia Virus protein VP39"/>
    <property type="match status" value="1"/>
</dbReference>
<sequence length="687" mass="76789">MSLARCLLTLVLISFFSLEPLGHMNLLHFYEGSDKFTQCPPNTWFHGRMVIESVSESIRRHHVIRIDSDGSTSKLANDAGSKGRKHYGTKDIPVVDLTEEDRDVFFGKTCGHQREIPEQAHTSNVSQSSPDVIDLISDSESEFDPGDYLTDEGIEELLRSWNDEQPAFVAAPPSRRVVSFTFYTGMILEPGMSVELCTGRFLRIDQVVEDDQGIFLRGKHFATLESLGSQFPKWKRELCWVVRETPDGGEVPDEDVPVTEVKRIRTIHLTNRRHTDPNGTQTPHSCAYFCRLKRLSVSNTDVAIRYLTPEEADEGFKVPSALLRSNWRGETRPFGSIDKPAREIIDVDTGRSVQLPVDSSDENTRQYSFGDSFCGAGGVSCGAREAGLYVKWGFDHNPAPASTFAMNFPNALCELADFSEFLTMSSKEIRVDVCHSSPPCQTWSAAHTIESANDDKNSALIFSAFNLIGKIKPRIHTMEETVGLIERHKEEFNCIVHDIIELGYSIHCKVVNCCDYGVPQKRKRLILIAAGPGEQLPRFPKPTHGPPGSGLQQYATIASAISNIPANAEDHDVQRALERGFRYGHKAPYDPNTWAKTITCSGGEGNYHPSGKRNYTNREYACLQTFPMDYKFYAKGVVKQIGNAVPPLLSQTIYRAIIQSLRETDEAEMRAARAEAEERAARTISLL</sequence>
<dbReference type="GO" id="GO:0003886">
    <property type="term" value="F:DNA (cytosine-5-)-methyltransferase activity"/>
    <property type="evidence" value="ECO:0007669"/>
    <property type="project" value="UniProtKB-EC"/>
</dbReference>
<protein>
    <recommendedName>
        <fullName evidence="1">DNA (cytosine-5-)-methyltransferase</fullName>
        <ecNumber evidence="1">2.1.1.37</ecNumber>
    </recommendedName>
</protein>
<gene>
    <name evidence="7" type="ORF">T310_1398</name>
</gene>
<dbReference type="InterPro" id="IPR050390">
    <property type="entry name" value="C5-Methyltransferase"/>
</dbReference>
<dbReference type="RefSeq" id="XP_013331176.1">
    <property type="nucleotide sequence ID" value="XM_013475722.1"/>
</dbReference>
<dbReference type="Pfam" id="PF00145">
    <property type="entry name" value="DNA_methylase"/>
    <property type="match status" value="2"/>
</dbReference>
<evidence type="ECO:0000256" key="4">
    <source>
        <dbReference type="ARBA" id="ARBA00022691"/>
    </source>
</evidence>
<dbReference type="GeneID" id="25313749"/>
<evidence type="ECO:0000256" key="5">
    <source>
        <dbReference type="PROSITE-ProRule" id="PRU01016"/>
    </source>
</evidence>
<keyword evidence="4 5" id="KW-0949">S-adenosyl-L-methionine</keyword>